<evidence type="ECO:0008006" key="3">
    <source>
        <dbReference type="Google" id="ProtNLM"/>
    </source>
</evidence>
<protein>
    <recommendedName>
        <fullName evidence="3">DUF3139 domain-containing protein</fullName>
    </recommendedName>
</protein>
<dbReference type="AlphaFoldDB" id="A0A9X3Z1Z0"/>
<name>A0A9X3Z1Z0_9BACL</name>
<sequence>MEATQKSKLIIVLFLLGALLVGGLAYMGMYATGQEHVSIINEKIASQGGRVTTITVVPVDESPFEKSGKGNTIYKITYEKDGKTLTAWYRSINHSSIIKEEEAWILPR</sequence>
<evidence type="ECO:0000313" key="1">
    <source>
        <dbReference type="EMBL" id="MDA5107148.1"/>
    </source>
</evidence>
<gene>
    <name evidence="1" type="ORF">O3V59_02130</name>
</gene>
<proteinExistence type="predicted"/>
<reference evidence="1" key="1">
    <citation type="submission" date="2022-12" db="EMBL/GenBank/DDBJ databases">
        <title>Draft genome sequence of the thermophilic strain Brevibacillus thermoruber HT42, isolated from Los Humeros, Puebla, Mexico, with biotechnological potential.</title>
        <authorList>
            <person name="Lara Sanchez J."/>
            <person name="Solis Palacios R."/>
            <person name="Bustos Baena A.S."/>
            <person name="Ruz Baez A.E."/>
            <person name="Espinosa Luna G."/>
            <person name="Oliart Ros R.M."/>
        </authorList>
    </citation>
    <scope>NUCLEOTIDE SEQUENCE</scope>
    <source>
        <strain evidence="1">HT42</strain>
    </source>
</reference>
<dbReference type="Proteomes" id="UP001151071">
    <property type="component" value="Unassembled WGS sequence"/>
</dbReference>
<comment type="caution">
    <text evidence="1">The sequence shown here is derived from an EMBL/GenBank/DDBJ whole genome shotgun (WGS) entry which is preliminary data.</text>
</comment>
<accession>A0A9X3Z1Z0</accession>
<keyword evidence="2" id="KW-1185">Reference proteome</keyword>
<organism evidence="1 2">
    <name type="scientific">Brevibacillus thermoruber</name>
    <dbReference type="NCBI Taxonomy" id="33942"/>
    <lineage>
        <taxon>Bacteria</taxon>
        <taxon>Bacillati</taxon>
        <taxon>Bacillota</taxon>
        <taxon>Bacilli</taxon>
        <taxon>Bacillales</taxon>
        <taxon>Paenibacillaceae</taxon>
        <taxon>Brevibacillus</taxon>
    </lineage>
</organism>
<dbReference type="RefSeq" id="WP_029099165.1">
    <property type="nucleotide sequence ID" value="NZ_JAPYYP010000002.1"/>
</dbReference>
<evidence type="ECO:0000313" key="2">
    <source>
        <dbReference type="Proteomes" id="UP001151071"/>
    </source>
</evidence>
<dbReference type="EMBL" id="JAPYYP010000002">
    <property type="protein sequence ID" value="MDA5107148.1"/>
    <property type="molecule type" value="Genomic_DNA"/>
</dbReference>